<evidence type="ECO:0000313" key="5">
    <source>
        <dbReference type="Proteomes" id="UP001634394"/>
    </source>
</evidence>
<protein>
    <recommendedName>
        <fullName evidence="3">Arrestin C-terminal-like domain-containing protein</fullName>
    </recommendedName>
</protein>
<organism evidence="4 5">
    <name type="scientific">Sinanodonta woodiana</name>
    <name type="common">Chinese pond mussel</name>
    <name type="synonym">Anodonta woodiana</name>
    <dbReference type="NCBI Taxonomy" id="1069815"/>
    <lineage>
        <taxon>Eukaryota</taxon>
        <taxon>Metazoa</taxon>
        <taxon>Spiralia</taxon>
        <taxon>Lophotrochozoa</taxon>
        <taxon>Mollusca</taxon>
        <taxon>Bivalvia</taxon>
        <taxon>Autobranchia</taxon>
        <taxon>Heteroconchia</taxon>
        <taxon>Palaeoheterodonta</taxon>
        <taxon>Unionida</taxon>
        <taxon>Unionoidea</taxon>
        <taxon>Unionidae</taxon>
        <taxon>Unioninae</taxon>
        <taxon>Sinanodonta</taxon>
    </lineage>
</organism>
<dbReference type="Pfam" id="PF02752">
    <property type="entry name" value="Arrestin_C"/>
    <property type="match status" value="1"/>
</dbReference>
<dbReference type="Proteomes" id="UP001634394">
    <property type="component" value="Unassembled WGS sequence"/>
</dbReference>
<keyword evidence="5" id="KW-1185">Reference proteome</keyword>
<evidence type="ECO:0000313" key="4">
    <source>
        <dbReference type="EMBL" id="KAL3854213.1"/>
    </source>
</evidence>
<feature type="compositionally biased region" description="Basic residues" evidence="2">
    <location>
        <begin position="19"/>
        <end position="31"/>
    </location>
</feature>
<dbReference type="PANTHER" id="PTHR11188">
    <property type="entry name" value="ARRESTIN DOMAIN CONTAINING PROTEIN"/>
    <property type="match status" value="1"/>
</dbReference>
<dbReference type="Gene3D" id="2.60.40.640">
    <property type="match status" value="2"/>
</dbReference>
<dbReference type="PANTHER" id="PTHR11188:SF17">
    <property type="entry name" value="FI21816P1"/>
    <property type="match status" value="1"/>
</dbReference>
<feature type="compositionally biased region" description="Basic and acidic residues" evidence="2">
    <location>
        <begin position="585"/>
        <end position="603"/>
    </location>
</feature>
<feature type="compositionally biased region" description="Polar residues" evidence="2">
    <location>
        <begin position="1"/>
        <end position="11"/>
    </location>
</feature>
<feature type="compositionally biased region" description="Low complexity" evidence="2">
    <location>
        <begin position="35"/>
        <end position="46"/>
    </location>
</feature>
<dbReference type="AlphaFoldDB" id="A0ABD3V071"/>
<evidence type="ECO:0000256" key="1">
    <source>
        <dbReference type="ARBA" id="ARBA00005298"/>
    </source>
</evidence>
<dbReference type="Pfam" id="PF00339">
    <property type="entry name" value="Arrestin_N"/>
    <property type="match status" value="1"/>
</dbReference>
<dbReference type="InterPro" id="IPR050357">
    <property type="entry name" value="Arrestin_domain-protein"/>
</dbReference>
<dbReference type="SMART" id="SM01017">
    <property type="entry name" value="Arrestin_C"/>
    <property type="match status" value="1"/>
</dbReference>
<dbReference type="SUPFAM" id="SSF81296">
    <property type="entry name" value="E set domains"/>
    <property type="match status" value="2"/>
</dbReference>
<evidence type="ECO:0000259" key="3">
    <source>
        <dbReference type="SMART" id="SM01017"/>
    </source>
</evidence>
<comment type="caution">
    <text evidence="4">The sequence shown here is derived from an EMBL/GenBank/DDBJ whole genome shotgun (WGS) entry which is preliminary data.</text>
</comment>
<sequence>MYSKPKSSTGPGSMYVKNRDKKRSVGHKAGKSNRTAATAAIATGGTYEPDGTSAQHAFDASSGRVSPEGLENIQVQGLHDNFNLSSPHQEWPQNFEDRESTPRDNTMQALPDRASKYIVEGTLRGLTGAKYIAVPQSDYKIFAKPDGSVHGTVKSYARPVGSIRIHTGSVRHQNRNISDGTIRGQMSQSRDYWVNQSVRPSVMQYGNVHYPMTDSVQGTIAFRRYLPDRKESAIKKFTIELDRPENYAYAPGEQISGKLIVELTHKIEIRFLELLIIGEGHVKLRRSDPSNRKSKTEVFLNKRSYVFGSPDARWNSVISDGKYVSNFKFVLPKGLPSTLAYEDPINGFSFEISYIVKARMCDEWGSASARSTHSLNNFVKVLFSKRFPFLVRRPFDINAVPNALAPVSHTEDLDLLCFPFSGNDSTILSLYLDRSVFLAGDEIRVKLETSARHARRIRQLQCQLQQKIAHGVTNKVRAHFTLGVIEENAPKGLPIRRNGRNMVLYEFLIPTHKHLIPSFLTGCTIVQAAYAVIMIVKFNRCGGKLAMEVPIGIGPETDPVNLENTNTVPVFNRPKRFPGFSPSSDKIRGPHPEANGDLRRDTPNRVNSKYDSALCCF</sequence>
<dbReference type="InterPro" id="IPR011021">
    <property type="entry name" value="Arrestin-like_N"/>
</dbReference>
<dbReference type="InterPro" id="IPR014756">
    <property type="entry name" value="Ig_E-set"/>
</dbReference>
<comment type="similarity">
    <text evidence="1">Belongs to the arrestin family.</text>
</comment>
<name>A0ABD3V071_SINWO</name>
<feature type="region of interest" description="Disordered" evidence="2">
    <location>
        <begin position="574"/>
        <end position="603"/>
    </location>
</feature>
<accession>A0ABD3V071</accession>
<proteinExistence type="inferred from homology"/>
<reference evidence="4 5" key="1">
    <citation type="submission" date="2024-11" db="EMBL/GenBank/DDBJ databases">
        <title>Chromosome-level genome assembly of the freshwater bivalve Anodonta woodiana.</title>
        <authorList>
            <person name="Chen X."/>
        </authorList>
    </citation>
    <scope>NUCLEOTIDE SEQUENCE [LARGE SCALE GENOMIC DNA]</scope>
    <source>
        <strain evidence="4">MN2024</strain>
        <tissue evidence="4">Gills</tissue>
    </source>
</reference>
<evidence type="ECO:0000256" key="2">
    <source>
        <dbReference type="SAM" id="MobiDB-lite"/>
    </source>
</evidence>
<feature type="region of interest" description="Disordered" evidence="2">
    <location>
        <begin position="1"/>
        <end position="66"/>
    </location>
</feature>
<dbReference type="InterPro" id="IPR011022">
    <property type="entry name" value="Arrestin_C-like"/>
</dbReference>
<feature type="domain" description="Arrestin C-terminal-like" evidence="3">
    <location>
        <begin position="422"/>
        <end position="560"/>
    </location>
</feature>
<gene>
    <name evidence="4" type="ORF">ACJMK2_013490</name>
</gene>
<dbReference type="EMBL" id="JBJQND010000014">
    <property type="protein sequence ID" value="KAL3854213.1"/>
    <property type="molecule type" value="Genomic_DNA"/>
</dbReference>
<dbReference type="InterPro" id="IPR014752">
    <property type="entry name" value="Arrestin-like_C"/>
</dbReference>